<dbReference type="OrthoDB" id="5500612at2"/>
<dbReference type="Gene3D" id="3.60.10.10">
    <property type="entry name" value="Endonuclease/exonuclease/phosphatase"/>
    <property type="match status" value="1"/>
</dbReference>
<dbReference type="InterPro" id="IPR036691">
    <property type="entry name" value="Endo/exonu/phosph_ase_sf"/>
</dbReference>
<dbReference type="EMBL" id="CP014206">
    <property type="protein sequence ID" value="AMK10772.1"/>
    <property type="molecule type" value="Genomic_DNA"/>
</dbReference>
<keyword evidence="3" id="KW-0540">Nuclease</keyword>
<keyword evidence="1" id="KW-0732">Signal</keyword>
<reference evidence="2 4" key="1">
    <citation type="journal article" date="2016" name="Front. Microbiol.">
        <title>Genome Sequence of the Piezophilic, Mesophilic Sulfate-Reducing Bacterium Desulfovibrio indicus J2T.</title>
        <authorList>
            <person name="Cao J."/>
            <person name="Maignien L."/>
            <person name="Shao Z."/>
            <person name="Alain K."/>
            <person name="Jebbar M."/>
        </authorList>
    </citation>
    <scope>NUCLEOTIDE SEQUENCE [LARGE SCALE GENOMIC DNA]</scope>
    <source>
        <strain evidence="2 4">J2</strain>
    </source>
</reference>
<name>A0A126QLC7_9BACT</name>
<protein>
    <submittedName>
        <fullName evidence="3">Endonuclease/exonuclease/phosphatase family metal-dependent hydrolase</fullName>
    </submittedName>
</protein>
<keyword evidence="4" id="KW-1185">Reference proteome</keyword>
<dbReference type="SUPFAM" id="SSF56219">
    <property type="entry name" value="DNase I-like"/>
    <property type="match status" value="1"/>
</dbReference>
<organism evidence="3 5">
    <name type="scientific">Pseudodesulfovibrio indicus</name>
    <dbReference type="NCBI Taxonomy" id="1716143"/>
    <lineage>
        <taxon>Bacteria</taxon>
        <taxon>Pseudomonadati</taxon>
        <taxon>Thermodesulfobacteriota</taxon>
        <taxon>Desulfovibrionia</taxon>
        <taxon>Desulfovibrionales</taxon>
        <taxon>Desulfovibrionaceae</taxon>
    </lineage>
</organism>
<dbReference type="AlphaFoldDB" id="A0A126QLC7"/>
<reference evidence="3 5" key="2">
    <citation type="submission" date="2019-03" db="EMBL/GenBank/DDBJ databases">
        <title>Genomic Encyclopedia of Type Strains, Phase IV (KMG-IV): sequencing the most valuable type-strain genomes for metagenomic binning, comparative biology and taxonomic classification.</title>
        <authorList>
            <person name="Goeker M."/>
        </authorList>
    </citation>
    <scope>NUCLEOTIDE SEQUENCE [LARGE SCALE GENOMIC DNA]</scope>
    <source>
        <strain evidence="3 5">DSM 101483</strain>
    </source>
</reference>
<dbReference type="EMBL" id="SOBK01000001">
    <property type="protein sequence ID" value="TDT91758.1"/>
    <property type="molecule type" value="Genomic_DNA"/>
</dbReference>
<keyword evidence="3" id="KW-0255">Endonuclease</keyword>
<feature type="signal peptide" evidence="1">
    <location>
        <begin position="1"/>
        <end position="18"/>
    </location>
</feature>
<proteinExistence type="predicted"/>
<feature type="chain" id="PRO_5044548133" evidence="1">
    <location>
        <begin position="19"/>
        <end position="349"/>
    </location>
</feature>
<dbReference type="GO" id="GO:0004519">
    <property type="term" value="F:endonuclease activity"/>
    <property type="evidence" value="ECO:0007669"/>
    <property type="project" value="UniProtKB-KW"/>
</dbReference>
<evidence type="ECO:0000313" key="5">
    <source>
        <dbReference type="Proteomes" id="UP000295506"/>
    </source>
</evidence>
<gene>
    <name evidence="2" type="ORF">AWY79_06425</name>
    <name evidence="3" type="ORF">EDC59_101157</name>
</gene>
<evidence type="ECO:0000313" key="4">
    <source>
        <dbReference type="Proteomes" id="UP000055611"/>
    </source>
</evidence>
<keyword evidence="3" id="KW-0378">Hydrolase</keyword>
<dbReference type="Proteomes" id="UP000055611">
    <property type="component" value="Chromosome"/>
</dbReference>
<evidence type="ECO:0000256" key="1">
    <source>
        <dbReference type="SAM" id="SignalP"/>
    </source>
</evidence>
<dbReference type="KEGG" id="dej:AWY79_06425"/>
<dbReference type="Proteomes" id="UP000295506">
    <property type="component" value="Unassembled WGS sequence"/>
</dbReference>
<evidence type="ECO:0000313" key="3">
    <source>
        <dbReference type="EMBL" id="TDT91758.1"/>
    </source>
</evidence>
<evidence type="ECO:0000313" key="2">
    <source>
        <dbReference type="EMBL" id="AMK10772.1"/>
    </source>
</evidence>
<accession>A0A126QLC7</accession>
<sequence>MRFLISFILILAIAPAHAGMDCPSRADGEIIIGTFNVYILGNLAEKYTNPETLNSPEIPKRITAISDVIAVGAFDLVAIQELEYGDPGKAAMRDLVATLKTRHGINYDYFVSDNIGYGFRMYESMAFMFKAEVVTPQVIPGTNKYTQLIPIDGRDLVRTKWLTGNFDFTLISAHLAWGNESKRIDGYQEIDMIFSTPTPSKYSQDPDIIVLGDFNRFGDEQESVKHLKYDGDFSAPNITIFDPNFNEIVEPTFSHASGLGLPNDDPQWLSTTISDDNAKVYDIVMLSPSVAEKFTGGPSGGQFGQDWGILHFDEVGGCSHQPGWEQLGHDPMKELVSDHRPLWMKFSVQ</sequence>
<dbReference type="RefSeq" id="WP_066801750.1">
    <property type="nucleotide sequence ID" value="NZ_CP014206.1"/>
</dbReference>
<dbReference type="GO" id="GO:0016787">
    <property type="term" value="F:hydrolase activity"/>
    <property type="evidence" value="ECO:0007669"/>
    <property type="project" value="UniProtKB-KW"/>
</dbReference>